<dbReference type="InterPro" id="IPR008492">
    <property type="entry name" value="Rv2714-like"/>
</dbReference>
<dbReference type="Proteomes" id="UP000572680">
    <property type="component" value="Unassembled WGS sequence"/>
</dbReference>
<organism evidence="1 2">
    <name type="scientific">Actinomadura namibiensis</name>
    <dbReference type="NCBI Taxonomy" id="182080"/>
    <lineage>
        <taxon>Bacteria</taxon>
        <taxon>Bacillati</taxon>
        <taxon>Actinomycetota</taxon>
        <taxon>Actinomycetes</taxon>
        <taxon>Streptosporangiales</taxon>
        <taxon>Thermomonosporaceae</taxon>
        <taxon>Actinomadura</taxon>
    </lineage>
</organism>
<dbReference type="RefSeq" id="WP_182844156.1">
    <property type="nucleotide sequence ID" value="NZ_BAAALP010000049.1"/>
</dbReference>
<name>A0A7W3QMC3_ACTNM</name>
<dbReference type="InterPro" id="IPR019151">
    <property type="entry name" value="Proteasome_assmbl_chaperone_2"/>
</dbReference>
<gene>
    <name evidence="1" type="ORF">HNR61_003478</name>
</gene>
<keyword evidence="1" id="KW-0436">Ligase</keyword>
<dbReference type="PIRSF" id="PIRSF028754">
    <property type="entry name" value="UCP028754"/>
    <property type="match status" value="1"/>
</dbReference>
<keyword evidence="2" id="KW-1185">Reference proteome</keyword>
<proteinExistence type="predicted"/>
<dbReference type="EMBL" id="JACJIA010000004">
    <property type="protein sequence ID" value="MBA8951838.1"/>
    <property type="molecule type" value="Genomic_DNA"/>
</dbReference>
<accession>A0A7W3QMC3</accession>
<protein>
    <submittedName>
        <fullName evidence="1">Putative ATP-grasp superfamily ATP-dependent carboligase</fullName>
    </submittedName>
</protein>
<dbReference type="Gene3D" id="3.40.50.10900">
    <property type="entry name" value="PAC-like subunit"/>
    <property type="match status" value="1"/>
</dbReference>
<dbReference type="GO" id="GO:0016874">
    <property type="term" value="F:ligase activity"/>
    <property type="evidence" value="ECO:0007669"/>
    <property type="project" value="UniProtKB-KW"/>
</dbReference>
<dbReference type="SUPFAM" id="SSF159659">
    <property type="entry name" value="Cgl1923-like"/>
    <property type="match status" value="1"/>
</dbReference>
<dbReference type="Pfam" id="PF09754">
    <property type="entry name" value="PAC2"/>
    <property type="match status" value="1"/>
</dbReference>
<dbReference type="InterPro" id="IPR038389">
    <property type="entry name" value="PSMG2_sf"/>
</dbReference>
<evidence type="ECO:0000313" key="2">
    <source>
        <dbReference type="Proteomes" id="UP000572680"/>
    </source>
</evidence>
<dbReference type="AlphaFoldDB" id="A0A7W3QMC3"/>
<evidence type="ECO:0000313" key="1">
    <source>
        <dbReference type="EMBL" id="MBA8951838.1"/>
    </source>
</evidence>
<dbReference type="Gene3D" id="1.10.287.100">
    <property type="match status" value="1"/>
</dbReference>
<reference evidence="1 2" key="1">
    <citation type="submission" date="2020-08" db="EMBL/GenBank/DDBJ databases">
        <title>Genomic Encyclopedia of Type Strains, Phase IV (KMG-IV): sequencing the most valuable type-strain genomes for metagenomic binning, comparative biology and taxonomic classification.</title>
        <authorList>
            <person name="Goeker M."/>
        </authorList>
    </citation>
    <scope>NUCLEOTIDE SEQUENCE [LARGE SCALE GENOMIC DNA]</scope>
    <source>
        <strain evidence="1 2">DSM 44197</strain>
    </source>
</reference>
<sequence length="308" mass="33647">MNVGETVLNPEDLYELDADLPELTGPVLLHSIDGFVDAGSVGQLVREHLLDALDHRVIARFDVDSLIDYRARRPTMIYDRDHWASYDAPELVLRLLHDEVGTPFLLLTGPEPDRMWEGFVAAVRSLVDRLNVRLVVGFHGIPMGVPHTRPVGMTSHATRPELITRSSWFDKVQVPGSAAALLEYRLGESGHDALGFAVHVPHYLAQTTYPTAAVAALDAVIAATGLVLPSAALREAALTTDAEITEQVSGNEEVEKVVRALEQQYDAFAGAADRESLLAEARDMPTAEELAAQFERFLAEQDGGDPQP</sequence>
<comment type="caution">
    <text evidence="1">The sequence shown here is derived from an EMBL/GenBank/DDBJ whole genome shotgun (WGS) entry which is preliminary data.</text>
</comment>